<dbReference type="GO" id="GO:0006270">
    <property type="term" value="P:DNA replication initiation"/>
    <property type="evidence" value="ECO:0007669"/>
    <property type="project" value="TreeGrafter"/>
</dbReference>
<dbReference type="Pfam" id="PF18074">
    <property type="entry name" value="PriA_C"/>
    <property type="match status" value="1"/>
</dbReference>
<dbReference type="GO" id="GO:0006269">
    <property type="term" value="P:DNA replication, synthesis of primer"/>
    <property type="evidence" value="ECO:0007669"/>
    <property type="project" value="UniProtKB-KW"/>
</dbReference>
<keyword evidence="1 12" id="KW-0639">Primosome</keyword>
<evidence type="ECO:0000313" key="14">
    <source>
        <dbReference type="EMBL" id="KAJ54119.1"/>
    </source>
</evidence>
<dbReference type="GO" id="GO:0008270">
    <property type="term" value="F:zinc ion binding"/>
    <property type="evidence" value="ECO:0007669"/>
    <property type="project" value="UniProtKB-UniRule"/>
</dbReference>
<dbReference type="InterPro" id="IPR011545">
    <property type="entry name" value="DEAD/DEAH_box_helicase_dom"/>
</dbReference>
<evidence type="ECO:0000256" key="4">
    <source>
        <dbReference type="ARBA" id="ARBA00022741"/>
    </source>
</evidence>
<dbReference type="OrthoDB" id="9759544at2"/>
<keyword evidence="4 12" id="KW-0547">Nucleotide-binding</keyword>
<dbReference type="EMBL" id="JFKE01000011">
    <property type="protein sequence ID" value="KAJ54119.1"/>
    <property type="molecule type" value="Genomic_DNA"/>
</dbReference>
<dbReference type="NCBIfam" id="TIGR00595">
    <property type="entry name" value="priA"/>
    <property type="match status" value="1"/>
</dbReference>
<dbReference type="Pfam" id="PF18319">
    <property type="entry name" value="Zn_ribbon_PriA"/>
    <property type="match status" value="1"/>
</dbReference>
<comment type="similarity">
    <text evidence="12">Belongs to the helicase family. PriA subfamily.</text>
</comment>
<keyword evidence="6 12" id="KW-0347">Helicase</keyword>
<comment type="function">
    <text evidence="12">Initiates the restart of stalled replication forks, which reloads the replicative helicase on sites other than the origin of replication. Recognizes and binds to abandoned replication forks and remodels them to uncover a helicase loading site. Promotes assembly of the primosome at these replication forks.</text>
</comment>
<keyword evidence="3 12" id="KW-0479">Metal-binding</keyword>
<keyword evidence="8 12" id="KW-0067">ATP-binding</keyword>
<feature type="binding site" evidence="12">
    <location>
        <position position="441"/>
    </location>
    <ligand>
        <name>Zn(2+)</name>
        <dbReference type="ChEBI" id="CHEBI:29105"/>
        <label>1</label>
    </ligand>
</feature>
<dbReference type="SUPFAM" id="SSF52540">
    <property type="entry name" value="P-loop containing nucleoside triphosphate hydrolases"/>
    <property type="match status" value="2"/>
</dbReference>
<dbReference type="GO" id="GO:0003677">
    <property type="term" value="F:DNA binding"/>
    <property type="evidence" value="ECO:0007669"/>
    <property type="project" value="UniProtKB-UniRule"/>
</dbReference>
<dbReference type="Proteomes" id="UP000026249">
    <property type="component" value="Unassembled WGS sequence"/>
</dbReference>
<evidence type="ECO:0000313" key="15">
    <source>
        <dbReference type="Proteomes" id="UP000026249"/>
    </source>
</evidence>
<keyword evidence="9 12" id="KW-0238">DNA-binding</keyword>
<comment type="catalytic activity">
    <reaction evidence="12">
        <text>Couples ATP hydrolysis with the unwinding of duplex DNA by translocating in the 3'-5' direction.</text>
        <dbReference type="EC" id="5.6.2.4"/>
    </reaction>
</comment>
<feature type="binding site" evidence="12">
    <location>
        <position position="450"/>
    </location>
    <ligand>
        <name>Zn(2+)</name>
        <dbReference type="ChEBI" id="CHEBI:29105"/>
        <label>2</label>
    </ligand>
</feature>
<dbReference type="InterPro" id="IPR005259">
    <property type="entry name" value="PriA"/>
</dbReference>
<accession>A0A037ZC94</accession>
<keyword evidence="7 12" id="KW-0862">Zinc</keyword>
<feature type="binding site" evidence="12">
    <location>
        <position position="465"/>
    </location>
    <ligand>
        <name>Zn(2+)</name>
        <dbReference type="ChEBI" id="CHEBI:29105"/>
        <label>2</label>
    </ligand>
</feature>
<feature type="binding site" evidence="12">
    <location>
        <position position="468"/>
    </location>
    <ligand>
        <name>Zn(2+)</name>
        <dbReference type="ChEBI" id="CHEBI:29105"/>
        <label>2</label>
    </ligand>
</feature>
<dbReference type="GO" id="GO:1990077">
    <property type="term" value="C:primosome complex"/>
    <property type="evidence" value="ECO:0007669"/>
    <property type="project" value="UniProtKB-UniRule"/>
</dbReference>
<dbReference type="GO" id="GO:0005524">
    <property type="term" value="F:ATP binding"/>
    <property type="evidence" value="ECO:0007669"/>
    <property type="project" value="UniProtKB-UniRule"/>
</dbReference>
<dbReference type="InterPro" id="IPR041236">
    <property type="entry name" value="PriA_C"/>
</dbReference>
<name>A0A037ZC94_9RHOB</name>
<reference evidence="14 15" key="1">
    <citation type="submission" date="2014-03" db="EMBL/GenBank/DDBJ databases">
        <title>Draft Genome Sequence of Actibacterium mucosum KCTC 23349, a Marine Alphaproteobacterium with Complex Ionic Requirements Isolated from Mediterranean Seawater at Malvarrosa Beach, Valencia, Spain.</title>
        <authorList>
            <person name="Arahal D.R."/>
            <person name="Shao Z."/>
            <person name="Lai Q."/>
            <person name="Pujalte M.J."/>
        </authorList>
    </citation>
    <scope>NUCLEOTIDE SEQUENCE [LARGE SCALE GENOMIC DNA]</scope>
    <source>
        <strain evidence="14 15">KCTC 23349</strain>
    </source>
</reference>
<dbReference type="InterPro" id="IPR027417">
    <property type="entry name" value="P-loop_NTPase"/>
</dbReference>
<feature type="binding site" evidence="12">
    <location>
        <position position="447"/>
    </location>
    <ligand>
        <name>Zn(2+)</name>
        <dbReference type="ChEBI" id="CHEBI:29105"/>
        <label>2</label>
    </ligand>
</feature>
<dbReference type="GO" id="GO:0006310">
    <property type="term" value="P:DNA recombination"/>
    <property type="evidence" value="ECO:0007669"/>
    <property type="project" value="InterPro"/>
</dbReference>
<feature type="domain" description="Helicase ATP-binding" evidence="13">
    <location>
        <begin position="211"/>
        <end position="377"/>
    </location>
</feature>
<comment type="subunit">
    <text evidence="12">Component of the replication restart primosome.</text>
</comment>
<comment type="catalytic activity">
    <reaction evidence="11 12">
        <text>ATP + H2O = ADP + phosphate + H(+)</text>
        <dbReference type="Rhea" id="RHEA:13065"/>
        <dbReference type="ChEBI" id="CHEBI:15377"/>
        <dbReference type="ChEBI" id="CHEBI:15378"/>
        <dbReference type="ChEBI" id="CHEBI:30616"/>
        <dbReference type="ChEBI" id="CHEBI:43474"/>
        <dbReference type="ChEBI" id="CHEBI:456216"/>
        <dbReference type="EC" id="5.6.2.4"/>
    </reaction>
</comment>
<feature type="binding site" evidence="12">
    <location>
        <position position="481"/>
    </location>
    <ligand>
        <name>Zn(2+)</name>
        <dbReference type="ChEBI" id="CHEBI:29105"/>
        <label>1</label>
    </ligand>
</feature>
<evidence type="ECO:0000256" key="9">
    <source>
        <dbReference type="ARBA" id="ARBA00023125"/>
    </source>
</evidence>
<comment type="cofactor">
    <cofactor evidence="12">
        <name>Zn(2+)</name>
        <dbReference type="ChEBI" id="CHEBI:29105"/>
    </cofactor>
    <text evidence="12">Binds 2 zinc ions per subunit.</text>
</comment>
<dbReference type="InterPro" id="IPR014001">
    <property type="entry name" value="Helicase_ATP-bd"/>
</dbReference>
<dbReference type="NCBIfam" id="NF004070">
    <property type="entry name" value="PRK05580.2-2"/>
    <property type="match status" value="1"/>
</dbReference>
<sequence>MQAPSFFEQGTLVSVLTTQPLDRLLDYKAPEGGCFAGAFVEVPLGPRLVFGVVWGPGAGGYDPSKIRAVNKVLDVAPMREEMRLFLTKAADYTVSPMTSMLRLATRAPGLGDPPSMQKIYRLGEGAPDRMTPARQKVLAVLEEFGGLSFTLGELAEMAGVSTSVVKGLVKQGVVAEQDTPRDRPYPQLDPEMSGKDLTEAQAKAAGQLSAKIRNGDFGATLLRGVTGSGKTEVYLEAVAECLRAGRQALVLLPEIALSAEFLNRVQARFGAVPAEWHSGVTMTERRRCWRMVGQGGAQLVVGARSALFLPFRDLGLIVVDEEHDSSYKQEDGVLYNARDMAVLRASMCGAQVVLASATPSLESWANAETGKYDRVDLTARYGPAVMPDMRAIDMRVQDLPSNRWISPALEGLVRGRLAAGEQAMLFLNRRGYAPVTLCRACGHQIACDDCDARMVEHRFLKRLMCHQCGATKPMPQACPSCGVEGKLAPVGPGVERLAEEVAELFPDTRVAVLSSDLYGSARALKEHILTIADGGADLIIGTQLVAKGHNFPKLTLVGVIDADLGLQGSDLRAAERTFQLMRQVAGRAGRADKPGLAVLQSFQPEHPVIRAILGADDEAFWRAEAAERLAAGVPPYGRMAGIVVSGPDVQAVFDLAGEMARRTAPLQKIGAQVFGPAPAPIARIRGQHRVRLLIKAAKSAPIQTALRQWAGQFRVPPSLRLQIDIDPQSFY</sequence>
<dbReference type="EC" id="5.6.2.4" evidence="12"/>
<feature type="binding site" evidence="12">
    <location>
        <position position="438"/>
    </location>
    <ligand>
        <name>Zn(2+)</name>
        <dbReference type="ChEBI" id="CHEBI:29105"/>
        <label>1</label>
    </ligand>
</feature>
<evidence type="ECO:0000256" key="10">
    <source>
        <dbReference type="ARBA" id="ARBA00023235"/>
    </source>
</evidence>
<evidence type="ECO:0000256" key="8">
    <source>
        <dbReference type="ARBA" id="ARBA00022840"/>
    </source>
</evidence>
<organism evidence="14 15">
    <name type="scientific">Actibacterium mucosum KCTC 23349</name>
    <dbReference type="NCBI Taxonomy" id="1454373"/>
    <lineage>
        <taxon>Bacteria</taxon>
        <taxon>Pseudomonadati</taxon>
        <taxon>Pseudomonadota</taxon>
        <taxon>Alphaproteobacteria</taxon>
        <taxon>Rhodobacterales</taxon>
        <taxon>Roseobacteraceae</taxon>
        <taxon>Actibacterium</taxon>
    </lineage>
</organism>
<evidence type="ECO:0000256" key="7">
    <source>
        <dbReference type="ARBA" id="ARBA00022833"/>
    </source>
</evidence>
<keyword evidence="5 12" id="KW-0378">Hydrolase</keyword>
<keyword evidence="2 12" id="KW-0235">DNA replication</keyword>
<evidence type="ECO:0000256" key="3">
    <source>
        <dbReference type="ARBA" id="ARBA00022723"/>
    </source>
</evidence>
<proteinExistence type="inferred from homology"/>
<dbReference type="Gene3D" id="3.40.50.300">
    <property type="entry name" value="P-loop containing nucleotide triphosphate hydrolases"/>
    <property type="match status" value="2"/>
</dbReference>
<protein>
    <recommendedName>
        <fullName evidence="12">Replication restart protein PriA</fullName>
    </recommendedName>
    <alternativeName>
        <fullName evidence="12">ATP-dependent DNA helicase PriA</fullName>
        <ecNumber evidence="12">5.6.2.4</ecNumber>
    </alternativeName>
    <alternativeName>
        <fullName evidence="12">DNA 3'-5' helicase PriA</fullName>
    </alternativeName>
</protein>
<comment type="caution">
    <text evidence="14">The sequence shown here is derived from an EMBL/GenBank/DDBJ whole genome shotgun (WGS) entry which is preliminary data.</text>
</comment>
<evidence type="ECO:0000256" key="5">
    <source>
        <dbReference type="ARBA" id="ARBA00022801"/>
    </source>
</evidence>
<dbReference type="PANTHER" id="PTHR30580">
    <property type="entry name" value="PRIMOSOMAL PROTEIN N"/>
    <property type="match status" value="1"/>
</dbReference>
<dbReference type="STRING" id="1454373.ACMU_04270"/>
<dbReference type="InterPro" id="IPR041222">
    <property type="entry name" value="PriA_3primeBD"/>
</dbReference>
<evidence type="ECO:0000256" key="11">
    <source>
        <dbReference type="ARBA" id="ARBA00048988"/>
    </source>
</evidence>
<gene>
    <name evidence="12" type="primary">priA</name>
    <name evidence="14" type="ORF">ACMU_04270</name>
</gene>
<dbReference type="SMART" id="SM00490">
    <property type="entry name" value="HELICc"/>
    <property type="match status" value="1"/>
</dbReference>
<dbReference type="PANTHER" id="PTHR30580:SF0">
    <property type="entry name" value="PRIMOSOMAL PROTEIN N"/>
    <property type="match status" value="1"/>
</dbReference>
<evidence type="ECO:0000256" key="1">
    <source>
        <dbReference type="ARBA" id="ARBA00022515"/>
    </source>
</evidence>
<keyword evidence="15" id="KW-1185">Reference proteome</keyword>
<dbReference type="AlphaFoldDB" id="A0A037ZC94"/>
<dbReference type="Pfam" id="PF17764">
    <property type="entry name" value="PriA_3primeBD"/>
    <property type="match status" value="1"/>
</dbReference>
<evidence type="ECO:0000256" key="6">
    <source>
        <dbReference type="ARBA" id="ARBA00022806"/>
    </source>
</evidence>
<dbReference type="CDD" id="cd17929">
    <property type="entry name" value="DEXHc_priA"/>
    <property type="match status" value="1"/>
</dbReference>
<dbReference type="Gene3D" id="3.40.1440.60">
    <property type="entry name" value="PriA, 3(prime) DNA-binding domain"/>
    <property type="match status" value="1"/>
</dbReference>
<dbReference type="FunFam" id="3.40.50.300:FF:000489">
    <property type="entry name" value="Primosome assembly protein PriA"/>
    <property type="match status" value="1"/>
</dbReference>
<dbReference type="InterPro" id="IPR040498">
    <property type="entry name" value="PriA_CRR"/>
</dbReference>
<feature type="binding site" evidence="12">
    <location>
        <position position="478"/>
    </location>
    <ligand>
        <name>Zn(2+)</name>
        <dbReference type="ChEBI" id="CHEBI:29105"/>
        <label>1</label>
    </ligand>
</feature>
<dbReference type="GO" id="GO:0043138">
    <property type="term" value="F:3'-5' DNA helicase activity"/>
    <property type="evidence" value="ECO:0007669"/>
    <property type="project" value="UniProtKB-EC"/>
</dbReference>
<keyword evidence="10 12" id="KW-0413">Isomerase</keyword>
<dbReference type="InterPro" id="IPR001650">
    <property type="entry name" value="Helicase_C-like"/>
</dbReference>
<dbReference type="GO" id="GO:0006302">
    <property type="term" value="P:double-strand break repair"/>
    <property type="evidence" value="ECO:0007669"/>
    <property type="project" value="InterPro"/>
</dbReference>
<dbReference type="SMART" id="SM00487">
    <property type="entry name" value="DEXDc"/>
    <property type="match status" value="1"/>
</dbReference>
<dbReference type="InterPro" id="IPR042115">
    <property type="entry name" value="PriA_3primeBD_sf"/>
</dbReference>
<dbReference type="PROSITE" id="PS51192">
    <property type="entry name" value="HELICASE_ATP_BIND_1"/>
    <property type="match status" value="1"/>
</dbReference>
<dbReference type="HAMAP" id="MF_00983">
    <property type="entry name" value="PriA"/>
    <property type="match status" value="1"/>
</dbReference>
<dbReference type="RefSeq" id="WP_035262604.1">
    <property type="nucleotide sequence ID" value="NZ_JFKE01000011.1"/>
</dbReference>
<dbReference type="GO" id="GO:0016887">
    <property type="term" value="F:ATP hydrolysis activity"/>
    <property type="evidence" value="ECO:0007669"/>
    <property type="project" value="RHEA"/>
</dbReference>
<evidence type="ECO:0000256" key="12">
    <source>
        <dbReference type="HAMAP-Rule" id="MF_00983"/>
    </source>
</evidence>
<evidence type="ECO:0000256" key="2">
    <source>
        <dbReference type="ARBA" id="ARBA00022705"/>
    </source>
</evidence>
<dbReference type="Pfam" id="PF00270">
    <property type="entry name" value="DEAD"/>
    <property type="match status" value="1"/>
</dbReference>
<evidence type="ECO:0000259" key="13">
    <source>
        <dbReference type="PROSITE" id="PS51192"/>
    </source>
</evidence>